<name>A0A645AME1_9ZZZZ</name>
<evidence type="ECO:0000313" key="1">
    <source>
        <dbReference type="EMBL" id="MPM53908.1"/>
    </source>
</evidence>
<dbReference type="EMBL" id="VSSQ01014557">
    <property type="protein sequence ID" value="MPM53908.1"/>
    <property type="molecule type" value="Genomic_DNA"/>
</dbReference>
<dbReference type="AlphaFoldDB" id="A0A645AME1"/>
<accession>A0A645AME1</accession>
<comment type="caution">
    <text evidence="1">The sequence shown here is derived from an EMBL/GenBank/DDBJ whole genome shotgun (WGS) entry which is preliminary data.</text>
</comment>
<gene>
    <name evidence="1" type="ORF">SDC9_100678</name>
</gene>
<protein>
    <submittedName>
        <fullName evidence="1">Uncharacterized protein</fullName>
    </submittedName>
</protein>
<sequence length="180" mass="20492">MCEVISNNSLKVLSFHQRQVCCINYPGESTCAQQIHGPWPKLRSEDGQQTLLLSKRFQTLGKRLVCLTLLLYNRPTGIECMLLPPLGGQHKSRSPCPQLLLSLLPIEALVRYQIREKTGLIGMGIAYSDEMHIFQASQLVLLHKFSQERRKHHIEGTCFVFFSKAGKEAIVKLGRDNLYR</sequence>
<organism evidence="1">
    <name type="scientific">bioreactor metagenome</name>
    <dbReference type="NCBI Taxonomy" id="1076179"/>
    <lineage>
        <taxon>unclassified sequences</taxon>
        <taxon>metagenomes</taxon>
        <taxon>ecological metagenomes</taxon>
    </lineage>
</organism>
<reference evidence="1" key="1">
    <citation type="submission" date="2019-08" db="EMBL/GenBank/DDBJ databases">
        <authorList>
            <person name="Kucharzyk K."/>
            <person name="Murdoch R.W."/>
            <person name="Higgins S."/>
            <person name="Loffler F."/>
        </authorList>
    </citation>
    <scope>NUCLEOTIDE SEQUENCE</scope>
</reference>
<proteinExistence type="predicted"/>